<evidence type="ECO:0000259" key="6">
    <source>
        <dbReference type="PROSITE" id="PS50043"/>
    </source>
</evidence>
<feature type="modified residue" description="4-aspartylphosphate" evidence="5">
    <location>
        <position position="56"/>
    </location>
</feature>
<evidence type="ECO:0000256" key="2">
    <source>
        <dbReference type="ARBA" id="ARBA00023015"/>
    </source>
</evidence>
<dbReference type="InterPro" id="IPR011006">
    <property type="entry name" value="CheY-like_superfamily"/>
</dbReference>
<protein>
    <submittedName>
        <fullName evidence="8">DNA-binding response regulator</fullName>
    </submittedName>
</protein>
<dbReference type="PROSITE" id="PS50043">
    <property type="entry name" value="HTH_LUXR_2"/>
    <property type="match status" value="1"/>
</dbReference>
<proteinExistence type="predicted"/>
<dbReference type="AlphaFoldDB" id="A0A9W6NS13"/>
<dbReference type="EMBL" id="BSFP01000114">
    <property type="protein sequence ID" value="GLL07855.1"/>
    <property type="molecule type" value="Genomic_DNA"/>
</dbReference>
<keyword evidence="2" id="KW-0805">Transcription regulation</keyword>
<dbReference type="GO" id="GO:0000160">
    <property type="term" value="P:phosphorelay signal transduction system"/>
    <property type="evidence" value="ECO:0007669"/>
    <property type="project" value="InterPro"/>
</dbReference>
<evidence type="ECO:0000313" key="9">
    <source>
        <dbReference type="Proteomes" id="UP001143480"/>
    </source>
</evidence>
<dbReference type="SUPFAM" id="SSF52172">
    <property type="entry name" value="CheY-like"/>
    <property type="match status" value="1"/>
</dbReference>
<evidence type="ECO:0000256" key="3">
    <source>
        <dbReference type="ARBA" id="ARBA00023125"/>
    </source>
</evidence>
<feature type="domain" description="Response regulatory" evidence="7">
    <location>
        <begin position="6"/>
        <end position="122"/>
    </location>
</feature>
<dbReference type="PANTHER" id="PTHR43214:SF24">
    <property type="entry name" value="TRANSCRIPTIONAL REGULATORY PROTEIN NARL-RELATED"/>
    <property type="match status" value="1"/>
</dbReference>
<evidence type="ECO:0000256" key="5">
    <source>
        <dbReference type="PROSITE-ProRule" id="PRU00169"/>
    </source>
</evidence>
<reference evidence="8" key="1">
    <citation type="journal article" date="2014" name="Int. J. Syst. Evol. Microbiol.">
        <title>Complete genome sequence of Corynebacterium casei LMG S-19264T (=DSM 44701T), isolated from a smear-ripened cheese.</title>
        <authorList>
            <consortium name="US DOE Joint Genome Institute (JGI-PGF)"/>
            <person name="Walter F."/>
            <person name="Albersmeier A."/>
            <person name="Kalinowski J."/>
            <person name="Ruckert C."/>
        </authorList>
    </citation>
    <scope>NUCLEOTIDE SEQUENCE</scope>
    <source>
        <strain evidence="8">VKM Ac-1321</strain>
    </source>
</reference>
<dbReference type="Pfam" id="PF00196">
    <property type="entry name" value="GerE"/>
    <property type="match status" value="1"/>
</dbReference>
<dbReference type="CDD" id="cd06170">
    <property type="entry name" value="LuxR_C_like"/>
    <property type="match status" value="1"/>
</dbReference>
<accession>A0A9W6NS13</accession>
<dbReference type="InterPro" id="IPR001789">
    <property type="entry name" value="Sig_transdc_resp-reg_receiver"/>
</dbReference>
<comment type="caution">
    <text evidence="8">The sequence shown here is derived from an EMBL/GenBank/DDBJ whole genome shotgun (WGS) entry which is preliminary data.</text>
</comment>
<sequence length="238" mass="25653">MTGPVRVVIADDHALVRTGFRMILTANGIDVVGEAANGLEAIEVVRRTRPDVVLMDIRMPDLDGLQATARLLGGTPDGPCIVILTTFDLDEYVYAALRAGAAGFLLKDTTPEHLVLAVRTVRTGDALLAPTITRRLVERFARRPDQAGTITATTTTAALRRPPTDLTRRELEVLHLVAHGLSNAELATRLHLSEATVKTHVARVLAKLGLRDRVQAVVFAYETGLITPGEPPTLPTPP</sequence>
<dbReference type="RefSeq" id="WP_261961175.1">
    <property type="nucleotide sequence ID" value="NZ_BAAAXA010000001.1"/>
</dbReference>
<dbReference type="PRINTS" id="PR00038">
    <property type="entry name" value="HTHLUXR"/>
</dbReference>
<dbReference type="PROSITE" id="PS50110">
    <property type="entry name" value="RESPONSE_REGULATORY"/>
    <property type="match status" value="1"/>
</dbReference>
<dbReference type="GO" id="GO:0003677">
    <property type="term" value="F:DNA binding"/>
    <property type="evidence" value="ECO:0007669"/>
    <property type="project" value="UniProtKB-KW"/>
</dbReference>
<evidence type="ECO:0000259" key="7">
    <source>
        <dbReference type="PROSITE" id="PS50110"/>
    </source>
</evidence>
<dbReference type="SUPFAM" id="SSF46894">
    <property type="entry name" value="C-terminal effector domain of the bipartite response regulators"/>
    <property type="match status" value="1"/>
</dbReference>
<evidence type="ECO:0000256" key="1">
    <source>
        <dbReference type="ARBA" id="ARBA00022553"/>
    </source>
</evidence>
<keyword evidence="4" id="KW-0804">Transcription</keyword>
<dbReference type="GO" id="GO:0006355">
    <property type="term" value="P:regulation of DNA-templated transcription"/>
    <property type="evidence" value="ECO:0007669"/>
    <property type="project" value="InterPro"/>
</dbReference>
<dbReference type="InterPro" id="IPR058245">
    <property type="entry name" value="NreC/VraR/RcsB-like_REC"/>
</dbReference>
<dbReference type="InterPro" id="IPR039420">
    <property type="entry name" value="WalR-like"/>
</dbReference>
<dbReference type="SMART" id="SM00448">
    <property type="entry name" value="REC"/>
    <property type="match status" value="1"/>
</dbReference>
<evidence type="ECO:0000313" key="8">
    <source>
        <dbReference type="EMBL" id="GLL07855.1"/>
    </source>
</evidence>
<keyword evidence="9" id="KW-1185">Reference proteome</keyword>
<dbReference type="InterPro" id="IPR000792">
    <property type="entry name" value="Tscrpt_reg_LuxR_C"/>
</dbReference>
<dbReference type="Gene3D" id="3.40.50.2300">
    <property type="match status" value="1"/>
</dbReference>
<dbReference type="SMART" id="SM00421">
    <property type="entry name" value="HTH_LUXR"/>
    <property type="match status" value="1"/>
</dbReference>
<dbReference type="Pfam" id="PF00072">
    <property type="entry name" value="Response_reg"/>
    <property type="match status" value="1"/>
</dbReference>
<keyword evidence="1 5" id="KW-0597">Phosphoprotein</keyword>
<evidence type="ECO:0000256" key="4">
    <source>
        <dbReference type="ARBA" id="ARBA00023163"/>
    </source>
</evidence>
<dbReference type="InterPro" id="IPR016032">
    <property type="entry name" value="Sig_transdc_resp-reg_C-effctor"/>
</dbReference>
<reference evidence="8" key="2">
    <citation type="submission" date="2023-01" db="EMBL/GenBank/DDBJ databases">
        <authorList>
            <person name="Sun Q."/>
            <person name="Evtushenko L."/>
        </authorList>
    </citation>
    <scope>NUCLEOTIDE SEQUENCE</scope>
    <source>
        <strain evidence="8">VKM Ac-1321</strain>
    </source>
</reference>
<name>A0A9W6NS13_9ACTN</name>
<organism evidence="8 9">
    <name type="scientific">Dactylosporangium matsuzakiense</name>
    <dbReference type="NCBI Taxonomy" id="53360"/>
    <lineage>
        <taxon>Bacteria</taxon>
        <taxon>Bacillati</taxon>
        <taxon>Actinomycetota</taxon>
        <taxon>Actinomycetes</taxon>
        <taxon>Micromonosporales</taxon>
        <taxon>Micromonosporaceae</taxon>
        <taxon>Dactylosporangium</taxon>
    </lineage>
</organism>
<feature type="domain" description="HTH luxR-type" evidence="6">
    <location>
        <begin position="159"/>
        <end position="224"/>
    </location>
</feature>
<keyword evidence="3 8" id="KW-0238">DNA-binding</keyword>
<dbReference type="Proteomes" id="UP001143480">
    <property type="component" value="Unassembled WGS sequence"/>
</dbReference>
<gene>
    <name evidence="8" type="ORF">GCM10017581_096140</name>
</gene>
<dbReference type="PANTHER" id="PTHR43214">
    <property type="entry name" value="TWO-COMPONENT RESPONSE REGULATOR"/>
    <property type="match status" value="1"/>
</dbReference>
<dbReference type="CDD" id="cd17535">
    <property type="entry name" value="REC_NarL-like"/>
    <property type="match status" value="1"/>
</dbReference>